<dbReference type="Pfam" id="PF14344">
    <property type="entry name" value="DUF4397"/>
    <property type="match status" value="1"/>
</dbReference>
<dbReference type="STRING" id="687842.ASU31_11180"/>
<comment type="caution">
    <text evidence="2">The sequence shown here is derived from an EMBL/GenBank/DDBJ whole genome shotgun (WGS) entry which is preliminary data.</text>
</comment>
<keyword evidence="3" id="KW-1185">Reference proteome</keyword>
<proteinExistence type="predicted"/>
<evidence type="ECO:0000259" key="1">
    <source>
        <dbReference type="Pfam" id="PF14344"/>
    </source>
</evidence>
<dbReference type="PROSITE" id="PS51257">
    <property type="entry name" value="PROKAR_LIPOPROTEIN"/>
    <property type="match status" value="1"/>
</dbReference>
<dbReference type="EMBL" id="LMZQ01000006">
    <property type="protein sequence ID" value="KRT16056.1"/>
    <property type="molecule type" value="Genomic_DNA"/>
</dbReference>
<dbReference type="AlphaFoldDB" id="A0A0T5VQH7"/>
<dbReference type="OrthoDB" id="749571at2"/>
<feature type="domain" description="DUF4397" evidence="1">
    <location>
        <begin position="34"/>
        <end position="142"/>
    </location>
</feature>
<reference evidence="2 3" key="1">
    <citation type="submission" date="2015-11" db="EMBL/GenBank/DDBJ databases">
        <title>Sequence of Pedobacter ginsenosidimutans.</title>
        <authorList>
            <person name="Carson E."/>
            <person name="Keyser V."/>
            <person name="Newman J."/>
            <person name="Miller J."/>
        </authorList>
    </citation>
    <scope>NUCLEOTIDE SEQUENCE [LARGE SCALE GENOMIC DNA]</scope>
    <source>
        <strain evidence="2 3">KACC 14530</strain>
    </source>
</reference>
<dbReference type="InterPro" id="IPR025510">
    <property type="entry name" value="DUF4397"/>
</dbReference>
<gene>
    <name evidence="2" type="ORF">ASU31_11180</name>
</gene>
<protein>
    <recommendedName>
        <fullName evidence="1">DUF4397 domain-containing protein</fullName>
    </recommendedName>
</protein>
<organism evidence="2 3">
    <name type="scientific">Pedobacter ginsenosidimutans</name>
    <dbReference type="NCBI Taxonomy" id="687842"/>
    <lineage>
        <taxon>Bacteria</taxon>
        <taxon>Pseudomonadati</taxon>
        <taxon>Bacteroidota</taxon>
        <taxon>Sphingobacteriia</taxon>
        <taxon>Sphingobacteriales</taxon>
        <taxon>Sphingobacteriaceae</taxon>
        <taxon>Pedobacter</taxon>
    </lineage>
</organism>
<dbReference type="RefSeq" id="WP_057932399.1">
    <property type="nucleotide sequence ID" value="NZ_LMZQ01000006.1"/>
</dbReference>
<evidence type="ECO:0000313" key="2">
    <source>
        <dbReference type="EMBL" id="KRT16056.1"/>
    </source>
</evidence>
<evidence type="ECO:0000313" key="3">
    <source>
        <dbReference type="Proteomes" id="UP000051950"/>
    </source>
</evidence>
<sequence length="233" mass="25521">MKNKVLFPKIFLLLTLAVLISSCIKNDNLIEGDAKVRFFQTASTDTTQNFYLNGIQIGTPVAYNTNTSYVVVAGDAAYNITTRNINTGVDVAALGDQTFKIGQNYSVFYYKEKTGDPAKLKVYTDDVKPDLDSAKLTFLNLGYTLGSSVVITDSTNTAKPVESTIAYGAIKTFKVKVNRNMKFAFKLTSPTATNPPPAVSRLDSLNINNGRVYLILFDGDKKGELKNRIISAN</sequence>
<dbReference type="Proteomes" id="UP000051950">
    <property type="component" value="Unassembled WGS sequence"/>
</dbReference>
<name>A0A0T5VQH7_9SPHI</name>
<accession>A0A0T5VQH7</accession>